<gene>
    <name evidence="6" type="ORF">BCR33DRAFT_781620</name>
</gene>
<dbReference type="OrthoDB" id="2014201at2759"/>
<evidence type="ECO:0000259" key="5">
    <source>
        <dbReference type="Pfam" id="PF09258"/>
    </source>
</evidence>
<dbReference type="PANTHER" id="PTHR48261">
    <property type="entry name" value="ACETYLGLUCOSAMINYLTRANSFERASE"/>
    <property type="match status" value="1"/>
</dbReference>
<evidence type="ECO:0000256" key="2">
    <source>
        <dbReference type="ARBA" id="ARBA00022679"/>
    </source>
</evidence>
<accession>A0A1Y2CQM2</accession>
<dbReference type="PANTHER" id="PTHR48261:SF2">
    <property type="entry name" value="ACETYLGLUCOSAMINYLTRANSFERASE"/>
    <property type="match status" value="1"/>
</dbReference>
<evidence type="ECO:0000256" key="3">
    <source>
        <dbReference type="ARBA" id="ARBA00023136"/>
    </source>
</evidence>
<dbReference type="InterPro" id="IPR029044">
    <property type="entry name" value="Nucleotide-diphossugar_trans"/>
</dbReference>
<keyword evidence="4" id="KW-1015">Disulfide bond</keyword>
<dbReference type="Gene3D" id="3.90.550.10">
    <property type="entry name" value="Spore Coat Polysaccharide Biosynthesis Protein SpsA, Chain A"/>
    <property type="match status" value="1"/>
</dbReference>
<dbReference type="EMBL" id="MCGO01000009">
    <property type="protein sequence ID" value="ORY49332.1"/>
    <property type="molecule type" value="Genomic_DNA"/>
</dbReference>
<protein>
    <submittedName>
        <fullName evidence="6">EXTL2, alpha-1,4-N-acetylhexosaminyltransferase</fullName>
    </submittedName>
</protein>
<comment type="caution">
    <text evidence="6">The sequence shown here is derived from an EMBL/GenBank/DDBJ whole genome shotgun (WGS) entry which is preliminary data.</text>
</comment>
<dbReference type="GO" id="GO:0016020">
    <property type="term" value="C:membrane"/>
    <property type="evidence" value="ECO:0007669"/>
    <property type="project" value="UniProtKB-SubCell"/>
</dbReference>
<keyword evidence="3" id="KW-0472">Membrane</keyword>
<dbReference type="STRING" id="329046.A0A1Y2CQM2"/>
<dbReference type="Pfam" id="PF09258">
    <property type="entry name" value="Glyco_transf_64"/>
    <property type="match status" value="1"/>
</dbReference>
<organism evidence="6 7">
    <name type="scientific">Rhizoclosmatium globosum</name>
    <dbReference type="NCBI Taxonomy" id="329046"/>
    <lineage>
        <taxon>Eukaryota</taxon>
        <taxon>Fungi</taxon>
        <taxon>Fungi incertae sedis</taxon>
        <taxon>Chytridiomycota</taxon>
        <taxon>Chytridiomycota incertae sedis</taxon>
        <taxon>Chytridiomycetes</taxon>
        <taxon>Chytridiales</taxon>
        <taxon>Chytriomycetaceae</taxon>
        <taxon>Rhizoclosmatium</taxon>
    </lineage>
</organism>
<sequence>MASSSLKPIQQVKLINTYFEPKVNVRELKDDIPLDSSFEKCTLIMNVYDRINTLLERIRHYESFSKLDRIIIVWNHQELKPHFNVSATLRNQALPLKLLNTEQPTYEFLIPVHILQQANSSLNNRYLPFPEIRTDCILSMDDDFDYPHHQLSYSISLFQGHFFNHAIGFKHMGRSHKRLKDGTYEYATEIDKGASMVLPTGMVFHRKYLRMYSFELPSLAREIVDSKTNGEDILFNLMVANHTQSCPVVVNMFARGVAMDNGLWMKTDHFEDRSLCLTRLVNEVYGGKIPLKFSTKFFKGIGRDGMTPSISELKCVDEI</sequence>
<dbReference type="SUPFAM" id="SSF53448">
    <property type="entry name" value="Nucleotide-diphospho-sugar transferases"/>
    <property type="match status" value="1"/>
</dbReference>
<evidence type="ECO:0000256" key="1">
    <source>
        <dbReference type="ARBA" id="ARBA00004370"/>
    </source>
</evidence>
<dbReference type="AlphaFoldDB" id="A0A1Y2CQM2"/>
<keyword evidence="2 6" id="KW-0808">Transferase</keyword>
<dbReference type="Proteomes" id="UP000193642">
    <property type="component" value="Unassembled WGS sequence"/>
</dbReference>
<dbReference type="InterPro" id="IPR015338">
    <property type="entry name" value="GT64_dom"/>
</dbReference>
<reference evidence="6 7" key="1">
    <citation type="submission" date="2016-07" db="EMBL/GenBank/DDBJ databases">
        <title>Pervasive Adenine N6-methylation of Active Genes in Fungi.</title>
        <authorList>
            <consortium name="DOE Joint Genome Institute"/>
            <person name="Mondo S.J."/>
            <person name="Dannebaum R.O."/>
            <person name="Kuo R.C."/>
            <person name="Labutti K."/>
            <person name="Haridas S."/>
            <person name="Kuo A."/>
            <person name="Salamov A."/>
            <person name="Ahrendt S.R."/>
            <person name="Lipzen A."/>
            <person name="Sullivan W."/>
            <person name="Andreopoulos W.B."/>
            <person name="Clum A."/>
            <person name="Lindquist E."/>
            <person name="Daum C."/>
            <person name="Ramamoorthy G.K."/>
            <person name="Gryganskyi A."/>
            <person name="Culley D."/>
            <person name="Magnuson J.K."/>
            <person name="James T.Y."/>
            <person name="O'Malley M.A."/>
            <person name="Stajich J.E."/>
            <person name="Spatafora J.W."/>
            <person name="Visel A."/>
            <person name="Grigoriev I.V."/>
        </authorList>
    </citation>
    <scope>NUCLEOTIDE SEQUENCE [LARGE SCALE GENOMIC DNA]</scope>
    <source>
        <strain evidence="6 7">JEL800</strain>
    </source>
</reference>
<name>A0A1Y2CQM2_9FUNG</name>
<dbReference type="GO" id="GO:0016757">
    <property type="term" value="F:glycosyltransferase activity"/>
    <property type="evidence" value="ECO:0007669"/>
    <property type="project" value="InterPro"/>
</dbReference>
<dbReference type="InterPro" id="IPR004263">
    <property type="entry name" value="Exostosin"/>
</dbReference>
<evidence type="ECO:0000313" key="6">
    <source>
        <dbReference type="EMBL" id="ORY49332.1"/>
    </source>
</evidence>
<proteinExistence type="predicted"/>
<keyword evidence="7" id="KW-1185">Reference proteome</keyword>
<evidence type="ECO:0000256" key="4">
    <source>
        <dbReference type="ARBA" id="ARBA00023157"/>
    </source>
</evidence>
<evidence type="ECO:0000313" key="7">
    <source>
        <dbReference type="Proteomes" id="UP000193642"/>
    </source>
</evidence>
<feature type="domain" description="Glycosyl transferase 64" evidence="5">
    <location>
        <begin position="42"/>
        <end position="292"/>
    </location>
</feature>
<comment type="subcellular location">
    <subcellularLocation>
        <location evidence="1">Membrane</location>
    </subcellularLocation>
</comment>